<feature type="region of interest" description="Disordered" evidence="1">
    <location>
        <begin position="170"/>
        <end position="306"/>
    </location>
</feature>
<comment type="caution">
    <text evidence="2">The sequence shown here is derived from an EMBL/GenBank/DDBJ whole genome shotgun (WGS) entry which is preliminary data.</text>
</comment>
<accession>A0A2U1P7G5</accession>
<feature type="region of interest" description="Disordered" evidence="1">
    <location>
        <begin position="89"/>
        <end position="125"/>
    </location>
</feature>
<evidence type="ECO:0000313" key="3">
    <source>
        <dbReference type="Proteomes" id="UP000245207"/>
    </source>
</evidence>
<feature type="compositionally biased region" description="Low complexity" evidence="1">
    <location>
        <begin position="224"/>
        <end position="262"/>
    </location>
</feature>
<gene>
    <name evidence="2" type="ORF">CTI12_AA185460</name>
</gene>
<dbReference type="AlphaFoldDB" id="A0A2U1P7G5"/>
<feature type="compositionally biased region" description="Polar residues" evidence="1">
    <location>
        <begin position="294"/>
        <end position="303"/>
    </location>
</feature>
<protein>
    <recommendedName>
        <fullName evidence="4">Zinc knuckle CX2CX4HX4C</fullName>
    </recommendedName>
</protein>
<dbReference type="Proteomes" id="UP000245207">
    <property type="component" value="Unassembled WGS sequence"/>
</dbReference>
<keyword evidence="3" id="KW-1185">Reference proteome</keyword>
<organism evidence="2 3">
    <name type="scientific">Artemisia annua</name>
    <name type="common">Sweet wormwood</name>
    <dbReference type="NCBI Taxonomy" id="35608"/>
    <lineage>
        <taxon>Eukaryota</taxon>
        <taxon>Viridiplantae</taxon>
        <taxon>Streptophyta</taxon>
        <taxon>Embryophyta</taxon>
        <taxon>Tracheophyta</taxon>
        <taxon>Spermatophyta</taxon>
        <taxon>Magnoliopsida</taxon>
        <taxon>eudicotyledons</taxon>
        <taxon>Gunneridae</taxon>
        <taxon>Pentapetalae</taxon>
        <taxon>asterids</taxon>
        <taxon>campanulids</taxon>
        <taxon>Asterales</taxon>
        <taxon>Asteraceae</taxon>
        <taxon>Asteroideae</taxon>
        <taxon>Anthemideae</taxon>
        <taxon>Artemisiinae</taxon>
        <taxon>Artemisia</taxon>
    </lineage>
</organism>
<name>A0A2U1P7G5_ARTAN</name>
<feature type="compositionally biased region" description="Polar residues" evidence="1">
    <location>
        <begin position="278"/>
        <end position="288"/>
    </location>
</feature>
<reference evidence="2 3" key="1">
    <citation type="journal article" date="2018" name="Mol. Plant">
        <title>The genome of Artemisia annua provides insight into the evolution of Asteraceae family and artemisinin biosynthesis.</title>
        <authorList>
            <person name="Shen Q."/>
            <person name="Zhang L."/>
            <person name="Liao Z."/>
            <person name="Wang S."/>
            <person name="Yan T."/>
            <person name="Shi P."/>
            <person name="Liu M."/>
            <person name="Fu X."/>
            <person name="Pan Q."/>
            <person name="Wang Y."/>
            <person name="Lv Z."/>
            <person name="Lu X."/>
            <person name="Zhang F."/>
            <person name="Jiang W."/>
            <person name="Ma Y."/>
            <person name="Chen M."/>
            <person name="Hao X."/>
            <person name="Li L."/>
            <person name="Tang Y."/>
            <person name="Lv G."/>
            <person name="Zhou Y."/>
            <person name="Sun X."/>
            <person name="Brodelius P.E."/>
            <person name="Rose J.K.C."/>
            <person name="Tang K."/>
        </authorList>
    </citation>
    <scope>NUCLEOTIDE SEQUENCE [LARGE SCALE GENOMIC DNA]</scope>
    <source>
        <strain evidence="3">cv. Huhao1</strain>
        <tissue evidence="2">Leaf</tissue>
    </source>
</reference>
<proteinExistence type="predicted"/>
<evidence type="ECO:0008006" key="4">
    <source>
        <dbReference type="Google" id="ProtNLM"/>
    </source>
</evidence>
<sequence length="445" mass="48847">MDRMTTSICEKPYGRASFARVLVEIDSSKLLVDSVELWYESLGKVLKLWVEYSWVPPRCEECKIFGHRLSECARKVNTVQTVNKDGEKVANMKNGNSGKGVKDTDALNGSTGNGVNNVNMTDGDGGWQSVVNRRNVMSVMNNTRQGSFGDYNGRRVMNYNNRGVYVNKGNANVGSVGANDNKKKHGPVNSGNVGKLDDSIVANDAGESNNKGKGEVNESGSKDVSYNENVKSKKNNSSEGKADNNGNGSASKAGNASAGDKSVVNEKVKNRTVMTKVDTGTSSASKASNVLKDNVNNGGSHSGKTVETDKVETKNRFDILGKENESMNTDMWNEVKNQVKVACNIALPISEDAMTSWNDEMVAYYMVNWKQRTANRSSPEQRLKSKMESIKNKIVHLNRNIHNSAKSNAEKLLRNSVVITGDKMDVSFDKFYSKCYKEEVRLALL</sequence>
<evidence type="ECO:0000256" key="1">
    <source>
        <dbReference type="SAM" id="MobiDB-lite"/>
    </source>
</evidence>
<dbReference type="EMBL" id="PKPP01001558">
    <property type="protein sequence ID" value="PWA81703.1"/>
    <property type="molecule type" value="Genomic_DNA"/>
</dbReference>
<evidence type="ECO:0000313" key="2">
    <source>
        <dbReference type="EMBL" id="PWA81703.1"/>
    </source>
</evidence>
<feature type="compositionally biased region" description="Low complexity" evidence="1">
    <location>
        <begin position="108"/>
        <end position="122"/>
    </location>
</feature>